<dbReference type="GO" id="GO:0009247">
    <property type="term" value="P:glycolipid biosynthetic process"/>
    <property type="evidence" value="ECO:0007669"/>
    <property type="project" value="TreeGrafter"/>
</dbReference>
<feature type="domain" description="Glycosyltransferase 2-like" evidence="5">
    <location>
        <begin position="152"/>
        <end position="258"/>
    </location>
</feature>
<reference evidence="7" key="1">
    <citation type="submission" date="2018-08" db="EMBL/GenBank/DDBJ databases">
        <authorList>
            <person name="Chevrot R."/>
        </authorList>
    </citation>
    <scope>NUCLEOTIDE SEQUENCE [LARGE SCALE GENOMIC DNA]</scope>
</reference>
<dbReference type="Gene3D" id="3.90.550.10">
    <property type="entry name" value="Spore Coat Polysaccharide Biosynthesis Protein SpsA, Chain A"/>
    <property type="match status" value="1"/>
</dbReference>
<protein>
    <submittedName>
        <fullName evidence="6">Glycosyl transferase family 2</fullName>
    </submittedName>
</protein>
<feature type="region of interest" description="Disordered" evidence="4">
    <location>
        <begin position="16"/>
        <end position="50"/>
    </location>
</feature>
<evidence type="ECO:0000256" key="3">
    <source>
        <dbReference type="ARBA" id="ARBA00022679"/>
    </source>
</evidence>
<sequence length="394" mass="44612">MKLRRQRQRRIKIRRRTRQVYSVASQRRRKKIRQRKSPRRTRRKPRPITPKVSITAVPRVPREMCMEASRAGQVQGIEFAMQQEVSTEVPRPIVKNEMQRRFASFMEPYRPILRHFEWVSAMAESFRDGFVQSRFPQAADAVLVPTLKRVDVVLSACNEERSIGAVLQQLQQLSLNDLFVIINGSKDGTLQVAKEQAQEATIVHYTDPLGHDIGRSIGARLSDADIVLFMDGDFPVPADKLAPFIWAIETGVDVALNNITPLLHHFGQQDGITHCKQWLNRCLGREDLYANSMTAVPHALSRHAIETVGEEALCVPPKAQALAIVRGLHVQAVQVVDVIHNNRIRQSNVGASNPVATLILGDHMEAFQALMMERDTVRTDNVERERIARGRNVG</sequence>
<evidence type="ECO:0000259" key="5">
    <source>
        <dbReference type="Pfam" id="PF00535"/>
    </source>
</evidence>
<keyword evidence="2" id="KW-0328">Glycosyltransferase</keyword>
<name>A0A383R4X8_PAEAL</name>
<dbReference type="PANTHER" id="PTHR43398:SF1">
    <property type="entry name" value="DOLICHOL-PHOSPHATE MANNOSYLTRANSFERASE SUBUNIT 1"/>
    <property type="match status" value="1"/>
</dbReference>
<dbReference type="SUPFAM" id="SSF53448">
    <property type="entry name" value="Nucleotide-diphospho-sugar transferases"/>
    <property type="match status" value="1"/>
</dbReference>
<feature type="compositionally biased region" description="Basic residues" evidence="4">
    <location>
        <begin position="26"/>
        <end position="46"/>
    </location>
</feature>
<gene>
    <name evidence="6" type="ORF">PBLR_10575</name>
</gene>
<dbReference type="GO" id="GO:0016020">
    <property type="term" value="C:membrane"/>
    <property type="evidence" value="ECO:0007669"/>
    <property type="project" value="GOC"/>
</dbReference>
<dbReference type="Proteomes" id="UP000304148">
    <property type="component" value="Chromosome"/>
</dbReference>
<evidence type="ECO:0000313" key="7">
    <source>
        <dbReference type="Proteomes" id="UP000304148"/>
    </source>
</evidence>
<dbReference type="InterPro" id="IPR029044">
    <property type="entry name" value="Nucleotide-diphossugar_trans"/>
</dbReference>
<evidence type="ECO:0000313" key="6">
    <source>
        <dbReference type="EMBL" id="SYX82155.1"/>
    </source>
</evidence>
<organism evidence="6 7">
    <name type="scientific">Paenibacillus alvei</name>
    <name type="common">Bacillus alvei</name>
    <dbReference type="NCBI Taxonomy" id="44250"/>
    <lineage>
        <taxon>Bacteria</taxon>
        <taxon>Bacillati</taxon>
        <taxon>Bacillota</taxon>
        <taxon>Bacilli</taxon>
        <taxon>Bacillales</taxon>
        <taxon>Paenibacillaceae</taxon>
        <taxon>Paenibacillus</taxon>
    </lineage>
</organism>
<comment type="similarity">
    <text evidence="1">Belongs to the glycosyltransferase 2 family.</text>
</comment>
<evidence type="ECO:0000256" key="4">
    <source>
        <dbReference type="SAM" id="MobiDB-lite"/>
    </source>
</evidence>
<dbReference type="Pfam" id="PF00535">
    <property type="entry name" value="Glycos_transf_2"/>
    <property type="match status" value="1"/>
</dbReference>
<evidence type="ECO:0000256" key="1">
    <source>
        <dbReference type="ARBA" id="ARBA00006739"/>
    </source>
</evidence>
<dbReference type="PANTHER" id="PTHR43398">
    <property type="entry name" value="DOLICHOL-PHOSPHATE MANNOSYLTRANSFERASE SUBUNIT 1"/>
    <property type="match status" value="1"/>
</dbReference>
<dbReference type="EMBL" id="LS992241">
    <property type="protein sequence ID" value="SYX82155.1"/>
    <property type="molecule type" value="Genomic_DNA"/>
</dbReference>
<dbReference type="InterPro" id="IPR039528">
    <property type="entry name" value="DPM1-like"/>
</dbReference>
<keyword evidence="3 6" id="KW-0808">Transferase</keyword>
<dbReference type="AlphaFoldDB" id="A0A383R4X8"/>
<dbReference type="GO" id="GO:0004582">
    <property type="term" value="F:dolichyl-phosphate beta-D-mannosyltransferase activity"/>
    <property type="evidence" value="ECO:0007669"/>
    <property type="project" value="InterPro"/>
</dbReference>
<evidence type="ECO:0000256" key="2">
    <source>
        <dbReference type="ARBA" id="ARBA00022676"/>
    </source>
</evidence>
<dbReference type="InterPro" id="IPR001173">
    <property type="entry name" value="Glyco_trans_2-like"/>
</dbReference>
<proteinExistence type="inferred from homology"/>
<accession>A0A383R4X8</accession>